<dbReference type="GO" id="GO:0046872">
    <property type="term" value="F:metal ion binding"/>
    <property type="evidence" value="ECO:0007669"/>
    <property type="project" value="UniProtKB-KW"/>
</dbReference>
<name>A0A1Z3HKK2_9CYAN</name>
<evidence type="ECO:0000256" key="2">
    <source>
        <dbReference type="ARBA" id="ARBA00022801"/>
    </source>
</evidence>
<evidence type="ECO:0008006" key="6">
    <source>
        <dbReference type="Google" id="ProtNLM"/>
    </source>
</evidence>
<dbReference type="Proteomes" id="UP000191901">
    <property type="component" value="Chromosome"/>
</dbReference>
<keyword evidence="5" id="KW-1185">Reference proteome</keyword>
<sequence>MLVQQGDERTLSLADFSRQYRGLGYDSDRPYYCQPLAAGVHLIGLNSIGFDAQGQQLRVGHIDPEQLAWLEATLASLSHSLVLVMVHHNVLEHLPGQAASPLGQRYLVANRQTLLDILHRYGVQLLFTGHLHVQDVAQQGSLYEITTGSLVSYPHPYRLIDLYRPQSGPLQLTIETHHVTTVPDWPDLQASSRQWMCDRATPFMTKFLTAPPLNLPAAEAATVVPHLNEFWATIAAGDPLFDFSHLPASPARYLEQFSALGPDGRPQRRDNHTTLTLG</sequence>
<dbReference type="AlphaFoldDB" id="A0A1Z3HKK2"/>
<dbReference type="RefSeq" id="WP_256995563.1">
    <property type="nucleotide sequence ID" value="NZ_CP021983.2"/>
</dbReference>
<feature type="region of interest" description="Disordered" evidence="3">
    <location>
        <begin position="258"/>
        <end position="278"/>
    </location>
</feature>
<dbReference type="EMBL" id="CP021983">
    <property type="protein sequence ID" value="ASC70841.1"/>
    <property type="molecule type" value="Genomic_DNA"/>
</dbReference>
<dbReference type="InterPro" id="IPR029052">
    <property type="entry name" value="Metallo-depent_PP-like"/>
</dbReference>
<organism evidence="4 5">
    <name type="scientific">Halomicronema hongdechloris C2206</name>
    <dbReference type="NCBI Taxonomy" id="1641165"/>
    <lineage>
        <taxon>Bacteria</taxon>
        <taxon>Bacillati</taxon>
        <taxon>Cyanobacteriota</taxon>
        <taxon>Cyanophyceae</taxon>
        <taxon>Nodosilineales</taxon>
        <taxon>Nodosilineaceae</taxon>
        <taxon>Halomicronema</taxon>
    </lineage>
</organism>
<evidence type="ECO:0000313" key="5">
    <source>
        <dbReference type="Proteomes" id="UP000191901"/>
    </source>
</evidence>
<protein>
    <recommendedName>
        <fullName evidence="6">Metallophosphoesterase</fullName>
    </recommendedName>
</protein>
<dbReference type="PANTHER" id="PTHR42988:SF2">
    <property type="entry name" value="CYCLIC NUCLEOTIDE PHOSPHODIESTERASE CBUA0032-RELATED"/>
    <property type="match status" value="1"/>
</dbReference>
<gene>
    <name evidence="4" type="ORF">XM38_017880</name>
</gene>
<evidence type="ECO:0000256" key="1">
    <source>
        <dbReference type="ARBA" id="ARBA00022723"/>
    </source>
</evidence>
<dbReference type="Gene3D" id="3.60.21.10">
    <property type="match status" value="1"/>
</dbReference>
<dbReference type="SUPFAM" id="SSF56300">
    <property type="entry name" value="Metallo-dependent phosphatases"/>
    <property type="match status" value="1"/>
</dbReference>
<dbReference type="PANTHER" id="PTHR42988">
    <property type="entry name" value="PHOSPHOHYDROLASE"/>
    <property type="match status" value="1"/>
</dbReference>
<reference evidence="4 5" key="1">
    <citation type="journal article" date="2016" name="Biochim. Biophys. Acta">
        <title>Characterization of red-shifted phycobilisomes isolated from the chlorophyll f-containing cyanobacterium Halomicronema hongdechloris.</title>
        <authorList>
            <person name="Li Y."/>
            <person name="Lin Y."/>
            <person name="Garvey C.J."/>
            <person name="Birch D."/>
            <person name="Corkery R.W."/>
            <person name="Loughlin P.C."/>
            <person name="Scheer H."/>
            <person name="Willows R.D."/>
            <person name="Chen M."/>
        </authorList>
    </citation>
    <scope>NUCLEOTIDE SEQUENCE [LARGE SCALE GENOMIC DNA]</scope>
    <source>
        <strain evidence="4 5">C2206</strain>
    </source>
</reference>
<evidence type="ECO:0000256" key="3">
    <source>
        <dbReference type="SAM" id="MobiDB-lite"/>
    </source>
</evidence>
<dbReference type="KEGG" id="hhg:XM38_017880"/>
<accession>A0A1Z3HKK2</accession>
<dbReference type="InterPro" id="IPR050884">
    <property type="entry name" value="CNP_phosphodiesterase-III"/>
</dbReference>
<keyword evidence="1" id="KW-0479">Metal-binding</keyword>
<proteinExistence type="predicted"/>
<dbReference type="GO" id="GO:0016787">
    <property type="term" value="F:hydrolase activity"/>
    <property type="evidence" value="ECO:0007669"/>
    <property type="project" value="UniProtKB-KW"/>
</dbReference>
<evidence type="ECO:0000313" key="4">
    <source>
        <dbReference type="EMBL" id="ASC70841.1"/>
    </source>
</evidence>
<keyword evidence="2" id="KW-0378">Hydrolase</keyword>